<evidence type="ECO:0000256" key="1">
    <source>
        <dbReference type="SAM" id="MobiDB-lite"/>
    </source>
</evidence>
<feature type="region of interest" description="Disordered" evidence="1">
    <location>
        <begin position="51"/>
        <end position="110"/>
    </location>
</feature>
<feature type="compositionally biased region" description="Low complexity" evidence="1">
    <location>
        <begin position="72"/>
        <end position="82"/>
    </location>
</feature>
<evidence type="ECO:0000313" key="2">
    <source>
        <dbReference type="EMBL" id="KAF1963135.1"/>
    </source>
</evidence>
<dbReference type="PANTHER" id="PTHR35179:SF1">
    <property type="entry name" value="INTEGRAL MEMBRANE PROTEIN"/>
    <property type="match status" value="1"/>
</dbReference>
<gene>
    <name evidence="2" type="ORF">CC80DRAFT_106211</name>
</gene>
<dbReference type="Proteomes" id="UP000800035">
    <property type="component" value="Unassembled WGS sequence"/>
</dbReference>
<evidence type="ECO:0000313" key="3">
    <source>
        <dbReference type="Proteomes" id="UP000800035"/>
    </source>
</evidence>
<sequence>MVLSIAMDGMLIGLMFLKNPLVYIQYQPVTYLVKPNIEMSMASLITHVARGSPDNDMYCTSTASSTRRPESRTAASTSSCRSPGRPMSDGPANRSSWPRSRSSRATPGIIAGRRTVASTAIRKSMSWWRLWTRTIRARRISGMW</sequence>
<dbReference type="AlphaFoldDB" id="A0A6A5UE05"/>
<protein>
    <submittedName>
        <fullName evidence="2">Uncharacterized protein</fullName>
    </submittedName>
</protein>
<dbReference type="PANTHER" id="PTHR35179">
    <property type="entry name" value="PROTEIN CBG02620"/>
    <property type="match status" value="1"/>
</dbReference>
<reference evidence="2" key="1">
    <citation type="journal article" date="2020" name="Stud. Mycol.">
        <title>101 Dothideomycetes genomes: a test case for predicting lifestyles and emergence of pathogens.</title>
        <authorList>
            <person name="Haridas S."/>
            <person name="Albert R."/>
            <person name="Binder M."/>
            <person name="Bloem J."/>
            <person name="Labutti K."/>
            <person name="Salamov A."/>
            <person name="Andreopoulos B."/>
            <person name="Baker S."/>
            <person name="Barry K."/>
            <person name="Bills G."/>
            <person name="Bluhm B."/>
            <person name="Cannon C."/>
            <person name="Castanera R."/>
            <person name="Culley D."/>
            <person name="Daum C."/>
            <person name="Ezra D."/>
            <person name="Gonzalez J."/>
            <person name="Henrissat B."/>
            <person name="Kuo A."/>
            <person name="Liang C."/>
            <person name="Lipzen A."/>
            <person name="Lutzoni F."/>
            <person name="Magnuson J."/>
            <person name="Mondo S."/>
            <person name="Nolan M."/>
            <person name="Ohm R."/>
            <person name="Pangilinan J."/>
            <person name="Park H.-J."/>
            <person name="Ramirez L."/>
            <person name="Alfaro M."/>
            <person name="Sun H."/>
            <person name="Tritt A."/>
            <person name="Yoshinaga Y."/>
            <person name="Zwiers L.-H."/>
            <person name="Turgeon B."/>
            <person name="Goodwin S."/>
            <person name="Spatafora J."/>
            <person name="Crous P."/>
            <person name="Grigoriev I."/>
        </authorList>
    </citation>
    <scope>NUCLEOTIDE SEQUENCE</scope>
    <source>
        <strain evidence="2">CBS 675.92</strain>
    </source>
</reference>
<accession>A0A6A5UE05</accession>
<organism evidence="2 3">
    <name type="scientific">Byssothecium circinans</name>
    <dbReference type="NCBI Taxonomy" id="147558"/>
    <lineage>
        <taxon>Eukaryota</taxon>
        <taxon>Fungi</taxon>
        <taxon>Dikarya</taxon>
        <taxon>Ascomycota</taxon>
        <taxon>Pezizomycotina</taxon>
        <taxon>Dothideomycetes</taxon>
        <taxon>Pleosporomycetidae</taxon>
        <taxon>Pleosporales</taxon>
        <taxon>Massarineae</taxon>
        <taxon>Massarinaceae</taxon>
        <taxon>Byssothecium</taxon>
    </lineage>
</organism>
<name>A0A6A5UE05_9PLEO</name>
<dbReference type="EMBL" id="ML976978">
    <property type="protein sequence ID" value="KAF1963135.1"/>
    <property type="molecule type" value="Genomic_DNA"/>
</dbReference>
<proteinExistence type="predicted"/>
<keyword evidence="3" id="KW-1185">Reference proteome</keyword>
<dbReference type="OrthoDB" id="3205825at2759"/>
<feature type="compositionally biased region" description="Low complexity" evidence="1">
    <location>
        <begin position="94"/>
        <end position="104"/>
    </location>
</feature>